<reference evidence="1 2" key="1">
    <citation type="journal article" date="2022" name="Genome Biol. Evol.">
        <title>The Spruce Budworm Genome: Reconstructing the Evolutionary History of Antifreeze Proteins.</title>
        <authorList>
            <person name="Beliveau C."/>
            <person name="Gagne P."/>
            <person name="Picq S."/>
            <person name="Vernygora O."/>
            <person name="Keeling C.I."/>
            <person name="Pinkney K."/>
            <person name="Doucet D."/>
            <person name="Wen F."/>
            <person name="Johnston J.S."/>
            <person name="Maaroufi H."/>
            <person name="Boyle B."/>
            <person name="Laroche J."/>
            <person name="Dewar K."/>
            <person name="Juretic N."/>
            <person name="Blackburn G."/>
            <person name="Nisole A."/>
            <person name="Brunet B."/>
            <person name="Brandao M."/>
            <person name="Lumley L."/>
            <person name="Duan J."/>
            <person name="Quan G."/>
            <person name="Lucarotti C.J."/>
            <person name="Roe A.D."/>
            <person name="Sperling F.A.H."/>
            <person name="Levesque R.C."/>
            <person name="Cusson M."/>
        </authorList>
    </citation>
    <scope>NUCLEOTIDE SEQUENCE [LARGE SCALE GENOMIC DNA]</scope>
    <source>
        <strain evidence="1">Glfc:IPQL:Cfum</strain>
    </source>
</reference>
<evidence type="ECO:0000313" key="1">
    <source>
        <dbReference type="EMBL" id="KAI8426877.1"/>
    </source>
</evidence>
<organism evidence="1 2">
    <name type="scientific">Choristoneura fumiferana</name>
    <name type="common">Spruce budworm moth</name>
    <name type="synonym">Archips fumiferana</name>
    <dbReference type="NCBI Taxonomy" id="7141"/>
    <lineage>
        <taxon>Eukaryota</taxon>
        <taxon>Metazoa</taxon>
        <taxon>Ecdysozoa</taxon>
        <taxon>Arthropoda</taxon>
        <taxon>Hexapoda</taxon>
        <taxon>Insecta</taxon>
        <taxon>Pterygota</taxon>
        <taxon>Neoptera</taxon>
        <taxon>Endopterygota</taxon>
        <taxon>Lepidoptera</taxon>
        <taxon>Glossata</taxon>
        <taxon>Ditrysia</taxon>
        <taxon>Tortricoidea</taxon>
        <taxon>Tortricidae</taxon>
        <taxon>Tortricinae</taxon>
        <taxon>Choristoneura</taxon>
    </lineage>
</organism>
<keyword evidence="2" id="KW-1185">Reference proteome</keyword>
<sequence>MTLEEARAALLAEILGGGAEPANQASSSENLLDKSALQQIVNGCFVKLQHLRLLQCDVCKKSFHKRSRLMIHYFDTHVNKDLEESDIPPTGARVEVEKSAPDVKNFGRTNNNGLKLHPCNICDESFAFKIDMLIHQLKHSGKKPQECEICQKLFISKSQLNTHVKLSHIAETCDNGHAPPRTGSSYPTPQAQIAGKPQESSRARNAMYEYVGRTIARH</sequence>
<comment type="caution">
    <text evidence="1">The sequence shown here is derived from an EMBL/GenBank/DDBJ whole genome shotgun (WGS) entry which is preliminary data.</text>
</comment>
<accession>A0ACC0JRY9</accession>
<name>A0ACC0JRY9_CHOFU</name>
<evidence type="ECO:0000313" key="2">
    <source>
        <dbReference type="Proteomes" id="UP001064048"/>
    </source>
</evidence>
<proteinExistence type="predicted"/>
<dbReference type="Proteomes" id="UP001064048">
    <property type="component" value="Chromosome 26"/>
</dbReference>
<dbReference type="EMBL" id="CM046126">
    <property type="protein sequence ID" value="KAI8426877.1"/>
    <property type="molecule type" value="Genomic_DNA"/>
</dbReference>
<gene>
    <name evidence="1" type="ORF">MSG28_014554</name>
</gene>
<protein>
    <submittedName>
        <fullName evidence="1">Uncharacterized protein</fullName>
    </submittedName>
</protein>